<dbReference type="GO" id="GO:0005634">
    <property type="term" value="C:nucleus"/>
    <property type="evidence" value="ECO:0007669"/>
    <property type="project" value="UniProtKB-SubCell"/>
</dbReference>
<organism evidence="9 10">
    <name type="scientific">Lithohypha guttulata</name>
    <dbReference type="NCBI Taxonomy" id="1690604"/>
    <lineage>
        <taxon>Eukaryota</taxon>
        <taxon>Fungi</taxon>
        <taxon>Dikarya</taxon>
        <taxon>Ascomycota</taxon>
        <taxon>Pezizomycotina</taxon>
        <taxon>Eurotiomycetes</taxon>
        <taxon>Chaetothyriomycetidae</taxon>
        <taxon>Chaetothyriales</taxon>
        <taxon>Trichomeriaceae</taxon>
        <taxon>Lithohypha</taxon>
    </lineage>
</organism>
<dbReference type="Pfam" id="PF11754">
    <property type="entry name" value="Velvet"/>
    <property type="match status" value="1"/>
</dbReference>
<feature type="compositionally biased region" description="Pro residues" evidence="7">
    <location>
        <begin position="285"/>
        <end position="305"/>
    </location>
</feature>
<accession>A0AAN7Y9T4</accession>
<dbReference type="Gene3D" id="2.60.40.3960">
    <property type="entry name" value="Velvet domain"/>
    <property type="match status" value="2"/>
</dbReference>
<evidence type="ECO:0000313" key="9">
    <source>
        <dbReference type="EMBL" id="KAK5090495.1"/>
    </source>
</evidence>
<keyword evidence="5" id="KW-0539">Nucleus</keyword>
<keyword evidence="3" id="KW-0805">Transcription regulation</keyword>
<dbReference type="EMBL" id="JAVRRJ010000001">
    <property type="protein sequence ID" value="KAK5090495.1"/>
    <property type="molecule type" value="Genomic_DNA"/>
</dbReference>
<evidence type="ECO:0000256" key="7">
    <source>
        <dbReference type="SAM" id="MobiDB-lite"/>
    </source>
</evidence>
<evidence type="ECO:0000256" key="4">
    <source>
        <dbReference type="ARBA" id="ARBA00023163"/>
    </source>
</evidence>
<keyword evidence="4" id="KW-0804">Transcription</keyword>
<comment type="caution">
    <text evidence="9">The sequence shown here is derived from an EMBL/GenBank/DDBJ whole genome shotgun (WGS) entry which is preliminary data.</text>
</comment>
<dbReference type="InterPro" id="IPR037525">
    <property type="entry name" value="Velvet_dom"/>
</dbReference>
<dbReference type="PANTHER" id="PTHR33572">
    <property type="entry name" value="SPORE DEVELOPMENT REGULATOR VOSA"/>
    <property type="match status" value="1"/>
</dbReference>
<dbReference type="PROSITE" id="PS51821">
    <property type="entry name" value="VELVET"/>
    <property type="match status" value="1"/>
</dbReference>
<name>A0AAN7Y9T4_9EURO</name>
<protein>
    <recommendedName>
        <fullName evidence="8">Velvet domain-containing protein</fullName>
    </recommendedName>
</protein>
<feature type="domain" description="Velvet" evidence="8">
    <location>
        <begin position="98"/>
        <end position="456"/>
    </location>
</feature>
<feature type="compositionally biased region" description="Low complexity" evidence="7">
    <location>
        <begin position="47"/>
        <end position="67"/>
    </location>
</feature>
<evidence type="ECO:0000256" key="3">
    <source>
        <dbReference type="ARBA" id="ARBA00023015"/>
    </source>
</evidence>
<dbReference type="PANTHER" id="PTHR33572:SF3">
    <property type="entry name" value="VELVET COMPLEX SUBUNIT B"/>
    <property type="match status" value="1"/>
</dbReference>
<dbReference type="AlphaFoldDB" id="A0AAN7Y9T4"/>
<evidence type="ECO:0000256" key="5">
    <source>
        <dbReference type="ARBA" id="ARBA00023242"/>
    </source>
</evidence>
<dbReference type="InterPro" id="IPR021740">
    <property type="entry name" value="Velvet"/>
</dbReference>
<keyword evidence="10" id="KW-1185">Reference proteome</keyword>
<keyword evidence="2" id="KW-0749">Sporulation</keyword>
<evidence type="ECO:0000256" key="2">
    <source>
        <dbReference type="ARBA" id="ARBA00022969"/>
    </source>
</evidence>
<feature type="region of interest" description="Disordered" evidence="7">
    <location>
        <begin position="453"/>
        <end position="479"/>
    </location>
</feature>
<feature type="region of interest" description="Disordered" evidence="7">
    <location>
        <begin position="1"/>
        <end position="84"/>
    </location>
</feature>
<reference evidence="9 10" key="1">
    <citation type="submission" date="2023-08" db="EMBL/GenBank/DDBJ databases">
        <title>Black Yeasts Isolated from many extreme environments.</title>
        <authorList>
            <person name="Coleine C."/>
            <person name="Stajich J.E."/>
            <person name="Selbmann L."/>
        </authorList>
    </citation>
    <scope>NUCLEOTIDE SEQUENCE [LARGE SCALE GENOMIC DNA]</scope>
    <source>
        <strain evidence="9 10">CCFEE 5910</strain>
    </source>
</reference>
<feature type="region of interest" description="Disordered" evidence="7">
    <location>
        <begin position="278"/>
        <end position="311"/>
    </location>
</feature>
<gene>
    <name evidence="9" type="ORF">LTR05_000667</name>
</gene>
<dbReference type="InterPro" id="IPR038491">
    <property type="entry name" value="Velvet_dom_sf"/>
</dbReference>
<sequence length="479" mass="52927">MSQYSENPPHYQQPAQTPLNTTSQLNYQGAPQAPGYTPNQGPPPVSHHYPQYQPPIQHQNPDTQQYPYTPPSPSQSEGAEEEEIIRRSLPDPPAEVRTQHGRTYALDVVQQPLRARMCGFGDKDRRPISTAPIVRAVIRDAQTGEEIDYKNAGLEVSQYVCFAWIYDIHARDERCSVKTAPGQAIISTSMTCGYPTTVMSQSPARVAPRVLENDPAHQIRPPYAGHNALPSGHYMQNGQSPFVHGTRPNSGMFPPILNPPPQIAGIQYGFQPAPTPYGVASTQAPLPPPNVRMPPGPAPPPTPPPNRHEDLGQRYSQNLIGNFVQTGQLLEDLDGKTGIFFIFSDLSVRNEEWFRLKFGLLNVGLKTDDMSHEEVFRLAEQHNTAPSAGPNLEAAKNGTRRLEGLTAGLLEQKPPYLATRFSQAFKVYSAKKFPGVAESTELSRKFADQGVKISVRKEGTKEGKRKRGDNSGDEDDRDD</sequence>
<comment type="subcellular location">
    <subcellularLocation>
        <location evidence="1">Nucleus</location>
    </subcellularLocation>
</comment>
<evidence type="ECO:0000313" key="10">
    <source>
        <dbReference type="Proteomes" id="UP001309876"/>
    </source>
</evidence>
<dbReference type="GO" id="GO:0030435">
    <property type="term" value="P:sporulation resulting in formation of a cellular spore"/>
    <property type="evidence" value="ECO:0007669"/>
    <property type="project" value="UniProtKB-KW"/>
</dbReference>
<evidence type="ECO:0000259" key="8">
    <source>
        <dbReference type="PROSITE" id="PS51821"/>
    </source>
</evidence>
<evidence type="ECO:0000256" key="1">
    <source>
        <dbReference type="ARBA" id="ARBA00004123"/>
    </source>
</evidence>
<dbReference type="Proteomes" id="UP001309876">
    <property type="component" value="Unassembled WGS sequence"/>
</dbReference>
<comment type="similarity">
    <text evidence="6">Belongs to the velvet family. VelB subfamily.</text>
</comment>
<proteinExistence type="inferred from homology"/>
<feature type="compositionally biased region" description="Polar residues" evidence="7">
    <location>
        <begin position="13"/>
        <end position="29"/>
    </location>
</feature>
<evidence type="ECO:0000256" key="6">
    <source>
        <dbReference type="ARBA" id="ARBA00038045"/>
    </source>
</evidence>